<gene>
    <name evidence="1" type="ORF">CCAX7_004130</name>
</gene>
<dbReference type="CDD" id="cd00063">
    <property type="entry name" value="FN3"/>
    <property type="match status" value="2"/>
</dbReference>
<dbReference type="Pfam" id="PF00041">
    <property type="entry name" value="fn3"/>
    <property type="match status" value="1"/>
</dbReference>
<dbReference type="Proteomes" id="UP000287394">
    <property type="component" value="Chromosome"/>
</dbReference>
<dbReference type="PANTHER" id="PTHR37834:SF2">
    <property type="entry name" value="ESTERASE, SGNH HYDROLASE-TYPE"/>
    <property type="match status" value="1"/>
</dbReference>
<dbReference type="SUPFAM" id="SSF52266">
    <property type="entry name" value="SGNH hydrolase"/>
    <property type="match status" value="1"/>
</dbReference>
<dbReference type="InterPro" id="IPR036116">
    <property type="entry name" value="FN3_sf"/>
</dbReference>
<dbReference type="PANTHER" id="PTHR37834">
    <property type="entry name" value="GDSL-LIKE LIPASE/ACYLHYDROLASE DOMAIN PROTEIN (AFU_ORTHOLOGUE AFUA_2G00620)"/>
    <property type="match status" value="1"/>
</dbReference>
<dbReference type="InterPro" id="IPR052762">
    <property type="entry name" value="PCW_deacetylase/CE"/>
</dbReference>
<dbReference type="KEGG" id="ccot:CCAX7_004130"/>
<accession>A0A402D2X8</accession>
<name>A0A402D2X8_9BACT</name>
<dbReference type="EMBL" id="AP025739">
    <property type="protein sequence ID" value="BDI28362.1"/>
    <property type="molecule type" value="Genomic_DNA"/>
</dbReference>
<evidence type="ECO:0000313" key="1">
    <source>
        <dbReference type="EMBL" id="BDI28362.1"/>
    </source>
</evidence>
<dbReference type="Gene3D" id="3.40.50.1110">
    <property type="entry name" value="SGNH hydrolase"/>
    <property type="match status" value="1"/>
</dbReference>
<dbReference type="SMART" id="SM00060">
    <property type="entry name" value="FN3"/>
    <property type="match status" value="2"/>
</dbReference>
<dbReference type="InterPro" id="IPR013830">
    <property type="entry name" value="SGNH_hydro"/>
</dbReference>
<dbReference type="Gene3D" id="2.60.40.10">
    <property type="entry name" value="Immunoglobulins"/>
    <property type="match status" value="2"/>
</dbReference>
<keyword evidence="2" id="KW-1185">Reference proteome</keyword>
<dbReference type="InterPro" id="IPR013783">
    <property type="entry name" value="Ig-like_fold"/>
</dbReference>
<organism evidence="1 2">
    <name type="scientific">Capsulimonas corticalis</name>
    <dbReference type="NCBI Taxonomy" id="2219043"/>
    <lineage>
        <taxon>Bacteria</taxon>
        <taxon>Bacillati</taxon>
        <taxon>Armatimonadota</taxon>
        <taxon>Armatimonadia</taxon>
        <taxon>Capsulimonadales</taxon>
        <taxon>Capsulimonadaceae</taxon>
        <taxon>Capsulimonas</taxon>
    </lineage>
</organism>
<dbReference type="SUPFAM" id="SSF49265">
    <property type="entry name" value="Fibronectin type III"/>
    <property type="match status" value="1"/>
</dbReference>
<dbReference type="PROSITE" id="PS50853">
    <property type="entry name" value="FN3"/>
    <property type="match status" value="1"/>
</dbReference>
<reference evidence="1 2" key="1">
    <citation type="journal article" date="2019" name="Int. J. Syst. Evol. Microbiol.">
        <title>Capsulimonas corticalis gen. nov., sp. nov., an aerobic capsulated bacterium, of a novel bacterial order, Capsulimonadales ord. nov., of the class Armatimonadia of the phylum Armatimonadetes.</title>
        <authorList>
            <person name="Li J."/>
            <person name="Kudo C."/>
            <person name="Tonouchi A."/>
        </authorList>
    </citation>
    <scope>NUCLEOTIDE SEQUENCE [LARGE SCALE GENOMIC DNA]</scope>
    <source>
        <strain evidence="1 2">AX-7</strain>
    </source>
</reference>
<protein>
    <submittedName>
        <fullName evidence="1">Uncharacterized protein</fullName>
    </submittedName>
</protein>
<dbReference type="Gene3D" id="2.60.120.260">
    <property type="entry name" value="Galactose-binding domain-like"/>
    <property type="match status" value="1"/>
</dbReference>
<evidence type="ECO:0000313" key="2">
    <source>
        <dbReference type="Proteomes" id="UP000287394"/>
    </source>
</evidence>
<sequence>MFKITNSLRANANIPTRRIRALGRAAAASIAVLAGIAGMAACAQAQATFSGTDSHIYYNGRMENLGAMAWTGQTVTIKFTGSATISGNFQDNWGYTVDYACFLDGVKLSVPALIGLNAGNGQDVAIATGLNSSAAHTLLLYRTSDTEYPCWINNIKLDTGGTLLAPDAPSSRRIEYYGDSVTSGGSIDATNSNPNTSDDGQYSQNNYDTFGAITARSLNAEARFVSHGGAGLCSSFLPSTNDSATLTNYWHKSRWDSFSTDPSTVSEWDFTKWRPQAIVIGIGHNDIYRGVSEATFIAAYKNLISGLQGKYPGVKIFCINTSIDDATTPGQNQYTWYNDTFNAVAGTNVYTKTFAGTGHGGHPRAADHIVMANAITPWISGVMGWSGTGGGGGGGNSITLSGTVGNAQVSLTWNAYSGVSSYRVKRSATSGSGYSWVVTGWGSTSYTNTGLTNGVSYYYVVAALDASGNELANSNEVKTTPVAPGAGNAITLTGTAGSHQAALSWSAYSGASSYRVKRSATSGSGYSWVVTGWGSTSYTNTGLTAGTAYYFTVAALDGSGNELANSNEVTVTPTP</sequence>
<dbReference type="Pfam" id="PF13472">
    <property type="entry name" value="Lipase_GDSL_2"/>
    <property type="match status" value="1"/>
</dbReference>
<dbReference type="InterPro" id="IPR003961">
    <property type="entry name" value="FN3_dom"/>
</dbReference>
<dbReference type="AlphaFoldDB" id="A0A402D2X8"/>
<proteinExistence type="predicted"/>
<dbReference type="RefSeq" id="WP_165864521.1">
    <property type="nucleotide sequence ID" value="NZ_AP025739.1"/>
</dbReference>
<dbReference type="InterPro" id="IPR036514">
    <property type="entry name" value="SGNH_hydro_sf"/>
</dbReference>